<comment type="caution">
    <text evidence="2">The sequence shown here is derived from an EMBL/GenBank/DDBJ whole genome shotgun (WGS) entry which is preliminary data.</text>
</comment>
<feature type="non-terminal residue" evidence="2">
    <location>
        <position position="1"/>
    </location>
</feature>
<dbReference type="InterPro" id="IPR000873">
    <property type="entry name" value="AMP-dep_synth/lig_dom"/>
</dbReference>
<dbReference type="GO" id="GO:0005737">
    <property type="term" value="C:cytoplasm"/>
    <property type="evidence" value="ECO:0007669"/>
    <property type="project" value="TreeGrafter"/>
</dbReference>
<dbReference type="Gene3D" id="3.30.559.30">
    <property type="entry name" value="Nonribosomal peptide synthetase, condensation domain"/>
    <property type="match status" value="1"/>
</dbReference>
<dbReference type="EMBL" id="VIFM01000582">
    <property type="protein sequence ID" value="TQF08519.1"/>
    <property type="molecule type" value="Genomic_DNA"/>
</dbReference>
<dbReference type="RefSeq" id="WP_141649542.1">
    <property type="nucleotide sequence ID" value="NZ_VIFM01000582.1"/>
</dbReference>
<dbReference type="Pfam" id="PF00501">
    <property type="entry name" value="AMP-binding"/>
    <property type="match status" value="1"/>
</dbReference>
<accession>A0A540WHM6</accession>
<evidence type="ECO:0000313" key="3">
    <source>
        <dbReference type="Proteomes" id="UP000315369"/>
    </source>
</evidence>
<dbReference type="InterPro" id="IPR020845">
    <property type="entry name" value="AMP-binding_CS"/>
</dbReference>
<feature type="non-terminal residue" evidence="2">
    <location>
        <position position="247"/>
    </location>
</feature>
<dbReference type="Proteomes" id="UP000315369">
    <property type="component" value="Unassembled WGS sequence"/>
</dbReference>
<proteinExistence type="predicted"/>
<sequence length="247" mass="26872">STPERLLRHWSVALQALISSPDARLGTLSLVTGEEREQVLRSFNASSRQFDSSCLHLQFEAQAALTPDATALSFGDVSLSYRHLLQRVLRLSHRLQSLGLRPDAPVGLFVHRSADMVAAMLAILHAGGAYLPLDPDYPSDRISWMLQDSRAPFILTSRRLLDSLPSSEAQVLLLDETGDEEARTPGNADAANLAYVIYTSGSTGRPKGVMVPHRTAANFFAAMDDRLGTSPGTWLAVTSISFDISVL</sequence>
<keyword evidence="3" id="KW-1185">Reference proteome</keyword>
<dbReference type="PRINTS" id="PR00154">
    <property type="entry name" value="AMPBINDING"/>
</dbReference>
<evidence type="ECO:0000313" key="2">
    <source>
        <dbReference type="EMBL" id="TQF08519.1"/>
    </source>
</evidence>
<protein>
    <submittedName>
        <fullName evidence="2">AMP-binding protein</fullName>
    </submittedName>
</protein>
<dbReference type="GO" id="GO:0031177">
    <property type="term" value="F:phosphopantetheine binding"/>
    <property type="evidence" value="ECO:0007669"/>
    <property type="project" value="TreeGrafter"/>
</dbReference>
<gene>
    <name evidence="2" type="ORF">FJV41_49480</name>
</gene>
<name>A0A540WHM6_9BACT</name>
<dbReference type="InterPro" id="IPR020459">
    <property type="entry name" value="AMP-binding"/>
</dbReference>
<dbReference type="PANTHER" id="PTHR45527">
    <property type="entry name" value="NONRIBOSOMAL PEPTIDE SYNTHETASE"/>
    <property type="match status" value="1"/>
</dbReference>
<dbReference type="Gene3D" id="3.40.50.980">
    <property type="match status" value="2"/>
</dbReference>
<dbReference type="GO" id="GO:0044550">
    <property type="term" value="P:secondary metabolite biosynthetic process"/>
    <property type="evidence" value="ECO:0007669"/>
    <property type="project" value="TreeGrafter"/>
</dbReference>
<dbReference type="AlphaFoldDB" id="A0A540WHM6"/>
<dbReference type="GO" id="GO:0043041">
    <property type="term" value="P:amino acid activation for nonribosomal peptide biosynthetic process"/>
    <property type="evidence" value="ECO:0007669"/>
    <property type="project" value="TreeGrafter"/>
</dbReference>
<dbReference type="OrthoDB" id="9799237at2"/>
<organism evidence="2 3">
    <name type="scientific">Myxococcus llanfairpwllgwyngyllgogerychwyrndrobwllllantysiliogogogochensis</name>
    <dbReference type="NCBI Taxonomy" id="2590453"/>
    <lineage>
        <taxon>Bacteria</taxon>
        <taxon>Pseudomonadati</taxon>
        <taxon>Myxococcota</taxon>
        <taxon>Myxococcia</taxon>
        <taxon>Myxococcales</taxon>
        <taxon>Cystobacterineae</taxon>
        <taxon>Myxococcaceae</taxon>
        <taxon>Myxococcus</taxon>
    </lineage>
</organism>
<dbReference type="FunFam" id="3.40.50.980:FF:000001">
    <property type="entry name" value="Non-ribosomal peptide synthetase"/>
    <property type="match status" value="1"/>
</dbReference>
<feature type="domain" description="AMP-dependent synthetase/ligase" evidence="1">
    <location>
        <begin position="59"/>
        <end position="246"/>
    </location>
</feature>
<dbReference type="SUPFAM" id="SSF56801">
    <property type="entry name" value="Acetyl-CoA synthetase-like"/>
    <property type="match status" value="1"/>
</dbReference>
<dbReference type="PROSITE" id="PS00455">
    <property type="entry name" value="AMP_BINDING"/>
    <property type="match status" value="1"/>
</dbReference>
<dbReference type="PANTHER" id="PTHR45527:SF1">
    <property type="entry name" value="FATTY ACID SYNTHASE"/>
    <property type="match status" value="1"/>
</dbReference>
<evidence type="ECO:0000259" key="1">
    <source>
        <dbReference type="Pfam" id="PF00501"/>
    </source>
</evidence>
<reference evidence="2 3" key="1">
    <citation type="submission" date="2019-06" db="EMBL/GenBank/DDBJ databases">
        <authorList>
            <person name="Livingstone P."/>
            <person name="Whitworth D."/>
        </authorList>
    </citation>
    <scope>NUCLEOTIDE SEQUENCE [LARGE SCALE GENOMIC DNA]</scope>
    <source>
        <strain evidence="2 3">AM401</strain>
    </source>
</reference>